<evidence type="ECO:0000256" key="1">
    <source>
        <dbReference type="SAM" id="MobiDB-lite"/>
    </source>
</evidence>
<proteinExistence type="predicted"/>
<dbReference type="PANTHER" id="PTHR35175">
    <property type="entry name" value="DUF1289 DOMAIN-CONTAINING PROTEIN"/>
    <property type="match status" value="1"/>
</dbReference>
<dbReference type="EMBL" id="NEVP01000017">
    <property type="protein sequence ID" value="OZI42807.1"/>
    <property type="molecule type" value="Genomic_DNA"/>
</dbReference>
<reference evidence="2 3" key="1">
    <citation type="submission" date="2017-05" db="EMBL/GenBank/DDBJ databases">
        <title>Complete and WGS of Bordetella genogroups.</title>
        <authorList>
            <person name="Spilker T."/>
            <person name="LiPuma J."/>
        </authorList>
    </citation>
    <scope>NUCLEOTIDE SEQUENCE [LARGE SCALE GENOMIC DNA]</scope>
    <source>
        <strain evidence="2 3">AU10456</strain>
    </source>
</reference>
<dbReference type="InterPro" id="IPR010710">
    <property type="entry name" value="DUF1289"/>
</dbReference>
<feature type="region of interest" description="Disordered" evidence="1">
    <location>
        <begin position="1"/>
        <end position="54"/>
    </location>
</feature>
<dbReference type="PANTHER" id="PTHR35175:SF1">
    <property type="entry name" value="OXIDOREDUCTASE"/>
    <property type="match status" value="1"/>
</dbReference>
<comment type="caution">
    <text evidence="2">The sequence shown here is derived from an EMBL/GenBank/DDBJ whole genome shotgun (WGS) entry which is preliminary data.</text>
</comment>
<evidence type="ECO:0000313" key="2">
    <source>
        <dbReference type="EMBL" id="OZI42807.1"/>
    </source>
</evidence>
<feature type="compositionally biased region" description="Gly residues" evidence="1">
    <location>
        <begin position="31"/>
        <end position="40"/>
    </location>
</feature>
<evidence type="ECO:0000313" key="3">
    <source>
        <dbReference type="Proteomes" id="UP000216913"/>
    </source>
</evidence>
<dbReference type="Pfam" id="PF06945">
    <property type="entry name" value="DUF1289"/>
    <property type="match status" value="1"/>
</dbReference>
<organism evidence="2 3">
    <name type="scientific">Bordetella genomosp. 5</name>
    <dbReference type="NCBI Taxonomy" id="1395608"/>
    <lineage>
        <taxon>Bacteria</taxon>
        <taxon>Pseudomonadati</taxon>
        <taxon>Pseudomonadota</taxon>
        <taxon>Betaproteobacteria</taxon>
        <taxon>Burkholderiales</taxon>
        <taxon>Alcaligenaceae</taxon>
        <taxon>Bordetella</taxon>
    </lineage>
</organism>
<accession>A0A261T0L7</accession>
<dbReference type="OrthoDB" id="5296987at2"/>
<name>A0A261T0L7_9BORD</name>
<gene>
    <name evidence="2" type="ORF">CAL25_24235</name>
</gene>
<dbReference type="AlphaFoldDB" id="A0A261T0L7"/>
<dbReference type="Proteomes" id="UP000216913">
    <property type="component" value="Unassembled WGS sequence"/>
</dbReference>
<sequence>MNRAPRRNASSDPEFSVTEIRRADVNEPAGAGNGAGGGTAVGASAPAGRTGADRAFTATDSPCVAICSTLFDEICRGCGRSAMEVANWVFMTEEEKQAVWTRILAQGYPRRP</sequence>
<protein>
    <recommendedName>
        <fullName evidence="4">DUF1289 domain-containing protein</fullName>
    </recommendedName>
</protein>
<evidence type="ECO:0008006" key="4">
    <source>
        <dbReference type="Google" id="ProtNLM"/>
    </source>
</evidence>
<keyword evidence="3" id="KW-1185">Reference proteome</keyword>